<feature type="compositionally biased region" description="Pro residues" evidence="1">
    <location>
        <begin position="1"/>
        <end position="10"/>
    </location>
</feature>
<dbReference type="AlphaFoldDB" id="A0A9E7GD89"/>
<accession>A0A9E7GD89</accession>
<dbReference type="EMBL" id="CP097508">
    <property type="protein sequence ID" value="URE12300.1"/>
    <property type="molecule type" value="Genomic_DNA"/>
</dbReference>
<organism evidence="2 3">
    <name type="scientific">Musa troglodytarum</name>
    <name type="common">fe'i banana</name>
    <dbReference type="NCBI Taxonomy" id="320322"/>
    <lineage>
        <taxon>Eukaryota</taxon>
        <taxon>Viridiplantae</taxon>
        <taxon>Streptophyta</taxon>
        <taxon>Embryophyta</taxon>
        <taxon>Tracheophyta</taxon>
        <taxon>Spermatophyta</taxon>
        <taxon>Magnoliopsida</taxon>
        <taxon>Liliopsida</taxon>
        <taxon>Zingiberales</taxon>
        <taxon>Musaceae</taxon>
        <taxon>Musa</taxon>
    </lineage>
</organism>
<proteinExistence type="predicted"/>
<sequence length="166" mass="18529">MKGSPVPAPIHLPTAKGKVAPKDPEAPMIEHFSIGFVEFKSLKSMEAAFENLSLVQHVQILDEFQYVPILCPFRNVLFNGKVFLGGLWLNHEGWPADETNRMRLVVGVFGTHQGSVWRSLLDANVRIASYLYLSYGYKHGDNSAEARSTRERDAASVAEPTRTWTG</sequence>
<gene>
    <name evidence="2" type="ORF">MUK42_03695</name>
</gene>
<evidence type="ECO:0000256" key="1">
    <source>
        <dbReference type="SAM" id="MobiDB-lite"/>
    </source>
</evidence>
<feature type="region of interest" description="Disordered" evidence="1">
    <location>
        <begin position="141"/>
        <end position="166"/>
    </location>
</feature>
<reference evidence="2" key="1">
    <citation type="submission" date="2022-05" db="EMBL/GenBank/DDBJ databases">
        <title>The Musa troglodytarum L. genome provides insights into the mechanism of non-climacteric behaviour and enrichment of carotenoids.</title>
        <authorList>
            <person name="Wang J."/>
        </authorList>
    </citation>
    <scope>NUCLEOTIDE SEQUENCE</scope>
    <source>
        <tissue evidence="2">Leaf</tissue>
    </source>
</reference>
<name>A0A9E7GD89_9LILI</name>
<evidence type="ECO:0000313" key="3">
    <source>
        <dbReference type="Proteomes" id="UP001055439"/>
    </source>
</evidence>
<evidence type="ECO:0000313" key="2">
    <source>
        <dbReference type="EMBL" id="URE12300.1"/>
    </source>
</evidence>
<dbReference type="Proteomes" id="UP001055439">
    <property type="component" value="Chromosome 6"/>
</dbReference>
<feature type="region of interest" description="Disordered" evidence="1">
    <location>
        <begin position="1"/>
        <end position="21"/>
    </location>
</feature>
<feature type="compositionally biased region" description="Basic and acidic residues" evidence="1">
    <location>
        <begin position="141"/>
        <end position="154"/>
    </location>
</feature>
<keyword evidence="3" id="KW-1185">Reference proteome</keyword>
<protein>
    <submittedName>
        <fullName evidence="2">Uncharacterized protein</fullName>
    </submittedName>
</protein>